<dbReference type="EMBL" id="JAHRIQ010044828">
    <property type="protein sequence ID" value="MEQ2235153.1"/>
    <property type="molecule type" value="Genomic_DNA"/>
</dbReference>
<name>A0ABV0TTE1_9TELE</name>
<protein>
    <submittedName>
        <fullName evidence="1">Uncharacterized protein</fullName>
    </submittedName>
</protein>
<evidence type="ECO:0000313" key="2">
    <source>
        <dbReference type="Proteomes" id="UP001482620"/>
    </source>
</evidence>
<organism evidence="1 2">
    <name type="scientific">Ilyodon furcidens</name>
    <name type="common">goldbreast splitfin</name>
    <dbReference type="NCBI Taxonomy" id="33524"/>
    <lineage>
        <taxon>Eukaryota</taxon>
        <taxon>Metazoa</taxon>
        <taxon>Chordata</taxon>
        <taxon>Craniata</taxon>
        <taxon>Vertebrata</taxon>
        <taxon>Euteleostomi</taxon>
        <taxon>Actinopterygii</taxon>
        <taxon>Neopterygii</taxon>
        <taxon>Teleostei</taxon>
        <taxon>Neoteleostei</taxon>
        <taxon>Acanthomorphata</taxon>
        <taxon>Ovalentaria</taxon>
        <taxon>Atherinomorphae</taxon>
        <taxon>Cyprinodontiformes</taxon>
        <taxon>Goodeidae</taxon>
        <taxon>Ilyodon</taxon>
    </lineage>
</organism>
<comment type="caution">
    <text evidence="1">The sequence shown here is derived from an EMBL/GenBank/DDBJ whole genome shotgun (WGS) entry which is preliminary data.</text>
</comment>
<keyword evidence="2" id="KW-1185">Reference proteome</keyword>
<sequence>MQCGLSVELPSFLGEDLFFSVAQASRNASLMKIPTALQVLCFTKYRVSLMMSLVSQFCGPSQLNFNWIQLQLSHFFLIFRRRLIHRLSNAFHNNIRASHFPS</sequence>
<evidence type="ECO:0000313" key="1">
    <source>
        <dbReference type="EMBL" id="MEQ2235153.1"/>
    </source>
</evidence>
<reference evidence="1 2" key="1">
    <citation type="submission" date="2021-06" db="EMBL/GenBank/DDBJ databases">
        <authorList>
            <person name="Palmer J.M."/>
        </authorList>
    </citation>
    <scope>NUCLEOTIDE SEQUENCE [LARGE SCALE GENOMIC DNA]</scope>
    <source>
        <strain evidence="2">if_2019</strain>
        <tissue evidence="1">Muscle</tissue>
    </source>
</reference>
<accession>A0ABV0TTE1</accession>
<gene>
    <name evidence="1" type="ORF">ILYODFUR_038735</name>
</gene>
<proteinExistence type="predicted"/>
<dbReference type="Proteomes" id="UP001482620">
    <property type="component" value="Unassembled WGS sequence"/>
</dbReference>